<comment type="caution">
    <text evidence="4">The sequence shown here is derived from an EMBL/GenBank/DDBJ whole genome shotgun (WGS) entry which is preliminary data.</text>
</comment>
<evidence type="ECO:0000256" key="1">
    <source>
        <dbReference type="ARBA" id="ARBA00022468"/>
    </source>
</evidence>
<keyword evidence="1" id="KW-0343">GTPase activation</keyword>
<feature type="compositionally biased region" description="Basic and acidic residues" evidence="2">
    <location>
        <begin position="661"/>
        <end position="671"/>
    </location>
</feature>
<dbReference type="SMART" id="SM00164">
    <property type="entry name" value="TBC"/>
    <property type="match status" value="1"/>
</dbReference>
<dbReference type="Proteomes" id="UP000734854">
    <property type="component" value="Unassembled WGS sequence"/>
</dbReference>
<proteinExistence type="predicted"/>
<reference evidence="4 5" key="1">
    <citation type="submission" date="2020-08" db="EMBL/GenBank/DDBJ databases">
        <title>Plant Genome Project.</title>
        <authorList>
            <person name="Zhang R.-G."/>
        </authorList>
    </citation>
    <scope>NUCLEOTIDE SEQUENCE [LARGE SCALE GENOMIC DNA]</scope>
    <source>
        <tissue evidence="4">Rhizome</tissue>
    </source>
</reference>
<keyword evidence="5" id="KW-1185">Reference proteome</keyword>
<name>A0A8J5LIJ5_ZINOF</name>
<feature type="region of interest" description="Disordered" evidence="2">
    <location>
        <begin position="752"/>
        <end position="796"/>
    </location>
</feature>
<protein>
    <recommendedName>
        <fullName evidence="3">Rab-GAP TBC domain-containing protein</fullName>
    </recommendedName>
</protein>
<evidence type="ECO:0000256" key="2">
    <source>
        <dbReference type="SAM" id="MobiDB-lite"/>
    </source>
</evidence>
<feature type="region of interest" description="Disordered" evidence="2">
    <location>
        <begin position="659"/>
        <end position="709"/>
    </location>
</feature>
<evidence type="ECO:0000313" key="4">
    <source>
        <dbReference type="EMBL" id="KAG6520876.1"/>
    </source>
</evidence>
<feature type="compositionally biased region" description="Basic and acidic residues" evidence="2">
    <location>
        <begin position="601"/>
        <end position="611"/>
    </location>
</feature>
<dbReference type="InterPro" id="IPR000195">
    <property type="entry name" value="Rab-GAP-TBC_dom"/>
</dbReference>
<dbReference type="EMBL" id="JACMSC010000005">
    <property type="protein sequence ID" value="KAG6520876.1"/>
    <property type="molecule type" value="Genomic_DNA"/>
</dbReference>
<dbReference type="Gene3D" id="1.10.472.80">
    <property type="entry name" value="Ypt/Rab-GAP domain of gyp1p, domain 3"/>
    <property type="match status" value="1"/>
</dbReference>
<dbReference type="SUPFAM" id="SSF47923">
    <property type="entry name" value="Ypt/Rab-GAP domain of gyp1p"/>
    <property type="match status" value="2"/>
</dbReference>
<accession>A0A8J5LIJ5</accession>
<dbReference type="PANTHER" id="PTHR22957">
    <property type="entry name" value="TBC1 DOMAIN FAMILY MEMBER GTPASE-ACTIVATING PROTEIN"/>
    <property type="match status" value="1"/>
</dbReference>
<feature type="compositionally biased region" description="Polar residues" evidence="2">
    <location>
        <begin position="785"/>
        <end position="796"/>
    </location>
</feature>
<dbReference type="InterPro" id="IPR035969">
    <property type="entry name" value="Rab-GAP_TBC_sf"/>
</dbReference>
<feature type="region of interest" description="Disordered" evidence="2">
    <location>
        <begin position="601"/>
        <end position="623"/>
    </location>
</feature>
<feature type="compositionally biased region" description="Polar residues" evidence="2">
    <location>
        <begin position="672"/>
        <end position="683"/>
    </location>
</feature>
<gene>
    <name evidence="4" type="ORF">ZIOFF_017938</name>
</gene>
<feature type="compositionally biased region" description="Polar residues" evidence="2">
    <location>
        <begin position="612"/>
        <end position="623"/>
    </location>
</feature>
<sequence length="910" mass="101960">MMSQNNTQIEKTKLLDGRTPFPPLDYEDKASIARLLLSSDSIISNFNVLSVLISSKVSPFIAVGARRQLSTMRSDPLEASAWVAESKPQKRFSNLRSVRWRIDLRVLPSSPLATIDDLRRAAADARRRYVNLRRRLMIGHHAQKDGNASANRIIDNPLSQNPDSTWGRFFSYAELGKMVDQDLCRLYPENGDYFHSPNCQATLRKVLVLWCLQHPEYGYRQGKFMFFFCFLSFGKRMHELLAPLLYVLHVDLENLSRIKKQNEDCFNDEFNGISLPESDLLSNDRIRRVRNWDSGIEVESNLRKKVTDNTLDALDPNTKEMLSLSDSYGAEGELGAILSERFMEHDAYCMFDNLMDGAQGVVAIASFYSTVVGSNTTISPTIEASLALYHLLSIVDSSLHSHLLELGVEPQYFALRWLRVLFGREFCLNNLLIIWDELFSSSNDSCVENVDECRFYILCSARGAFIAAFAVSMLLYLRSSLLSAEITTSCLQRLLNFPAHPDMKKIIEKAKSLQVLALESTSTLSKTSPYLRPDNYWEEQWRVLNKDEELSRKNGISNASGSIKKILTGKLSLSRTKSEASANAHADAKFSVRRRLFDDMPKSTEDEKHQDISNSCEASTISSDTNSGMSSLAILADNCMAEETLSNGDSSLVLSISTNPHEMDNDHENESVKSSVTSNSFCGDNSEEAISTEEPCYPNSEDGQVNNMEEPCSQNLNEQLTQGSEANSSGVIDASSEQIAAAKDRKPSPGKFKWLWSFGRGGHPEGNQESQHSSNPEHIEKDSSDMSTCDETSTYCGATKRPEARDKKVIDSLRNLGQSMLDNIQVIETVFQQDKGKLDSLDNLSSNIVKGQGRAIVALKELRKISNLLQEITTLDARSAYNGFESIEDSKRFTMPLLCFWALGESIEMP</sequence>
<evidence type="ECO:0000259" key="3">
    <source>
        <dbReference type="PROSITE" id="PS50086"/>
    </source>
</evidence>
<feature type="domain" description="Rab-GAP TBC" evidence="3">
    <location>
        <begin position="90"/>
        <end position="442"/>
    </location>
</feature>
<dbReference type="PANTHER" id="PTHR22957:SF337">
    <property type="entry name" value="TBC1 DOMAIN FAMILY MEMBER 5"/>
    <property type="match status" value="1"/>
</dbReference>
<evidence type="ECO:0000313" key="5">
    <source>
        <dbReference type="Proteomes" id="UP000734854"/>
    </source>
</evidence>
<dbReference type="PROSITE" id="PS50086">
    <property type="entry name" value="TBC_RABGAP"/>
    <property type="match status" value="1"/>
</dbReference>
<feature type="compositionally biased region" description="Basic and acidic residues" evidence="2">
    <location>
        <begin position="775"/>
        <end position="784"/>
    </location>
</feature>
<dbReference type="Pfam" id="PF00566">
    <property type="entry name" value="RabGAP-TBC"/>
    <property type="match status" value="1"/>
</dbReference>
<dbReference type="Gene3D" id="1.10.8.270">
    <property type="entry name" value="putative rabgap domain of human tbc1 domain family member 14 like domains"/>
    <property type="match status" value="1"/>
</dbReference>
<dbReference type="AlphaFoldDB" id="A0A8J5LIJ5"/>
<dbReference type="GO" id="GO:0005096">
    <property type="term" value="F:GTPase activator activity"/>
    <property type="evidence" value="ECO:0007669"/>
    <property type="project" value="UniProtKB-KW"/>
</dbReference>
<organism evidence="4 5">
    <name type="scientific">Zingiber officinale</name>
    <name type="common">Ginger</name>
    <name type="synonym">Amomum zingiber</name>
    <dbReference type="NCBI Taxonomy" id="94328"/>
    <lineage>
        <taxon>Eukaryota</taxon>
        <taxon>Viridiplantae</taxon>
        <taxon>Streptophyta</taxon>
        <taxon>Embryophyta</taxon>
        <taxon>Tracheophyta</taxon>
        <taxon>Spermatophyta</taxon>
        <taxon>Magnoliopsida</taxon>
        <taxon>Liliopsida</taxon>
        <taxon>Zingiberales</taxon>
        <taxon>Zingiberaceae</taxon>
        <taxon>Zingiber</taxon>
    </lineage>
</organism>